<evidence type="ECO:0000313" key="1">
    <source>
        <dbReference type="EMBL" id="EDW70020.1"/>
    </source>
</evidence>
<dbReference type="OMA" id="VKFDLTC"/>
<dbReference type="InParanoid" id="B4LDQ9"/>
<evidence type="ECO:0000313" key="2">
    <source>
        <dbReference type="Proteomes" id="UP000008792"/>
    </source>
</evidence>
<organism evidence="1 2">
    <name type="scientific">Drosophila virilis</name>
    <name type="common">Fruit fly</name>
    <dbReference type="NCBI Taxonomy" id="7244"/>
    <lineage>
        <taxon>Eukaryota</taxon>
        <taxon>Metazoa</taxon>
        <taxon>Ecdysozoa</taxon>
        <taxon>Arthropoda</taxon>
        <taxon>Hexapoda</taxon>
        <taxon>Insecta</taxon>
        <taxon>Pterygota</taxon>
        <taxon>Neoptera</taxon>
        <taxon>Endopterygota</taxon>
        <taxon>Diptera</taxon>
        <taxon>Brachycera</taxon>
        <taxon>Muscomorpha</taxon>
        <taxon>Ephydroidea</taxon>
        <taxon>Drosophilidae</taxon>
        <taxon>Drosophila</taxon>
    </lineage>
</organism>
<protein>
    <submittedName>
        <fullName evidence="1">Uncharacterized protein</fullName>
    </submittedName>
</protein>
<dbReference type="AlphaFoldDB" id="B4LDQ9"/>
<dbReference type="STRING" id="7244.B4LDQ9"/>
<dbReference type="PhylomeDB" id="B4LDQ9"/>
<dbReference type="HOGENOM" id="CLU_1333159_0_0_1"/>
<dbReference type="KEGG" id="dvi:6622128"/>
<name>B4LDQ9_DROVI</name>
<dbReference type="EMBL" id="CH940647">
    <property type="protein sequence ID" value="EDW70020.1"/>
    <property type="molecule type" value="Genomic_DNA"/>
</dbReference>
<dbReference type="eggNOG" id="ENOG502TBDY">
    <property type="taxonomic scope" value="Eukaryota"/>
</dbReference>
<accession>B4LDQ9</accession>
<reference evidence="1 2" key="1">
    <citation type="journal article" date="2007" name="Nature">
        <title>Evolution of genes and genomes on the Drosophila phylogeny.</title>
        <authorList>
            <consortium name="Drosophila 12 Genomes Consortium"/>
            <person name="Clark A.G."/>
            <person name="Eisen M.B."/>
            <person name="Smith D.R."/>
            <person name="Bergman C.M."/>
            <person name="Oliver B."/>
            <person name="Markow T.A."/>
            <person name="Kaufman T.C."/>
            <person name="Kellis M."/>
            <person name="Gelbart W."/>
            <person name="Iyer V.N."/>
            <person name="Pollard D.A."/>
            <person name="Sackton T.B."/>
            <person name="Larracuente A.M."/>
            <person name="Singh N.D."/>
            <person name="Abad J.P."/>
            <person name="Abt D.N."/>
            <person name="Adryan B."/>
            <person name="Aguade M."/>
            <person name="Akashi H."/>
            <person name="Anderson W.W."/>
            <person name="Aquadro C.F."/>
            <person name="Ardell D.H."/>
            <person name="Arguello R."/>
            <person name="Artieri C.G."/>
            <person name="Barbash D.A."/>
            <person name="Barker D."/>
            <person name="Barsanti P."/>
            <person name="Batterham P."/>
            <person name="Batzoglou S."/>
            <person name="Begun D."/>
            <person name="Bhutkar A."/>
            <person name="Blanco E."/>
            <person name="Bosak S.A."/>
            <person name="Bradley R.K."/>
            <person name="Brand A.D."/>
            <person name="Brent M.R."/>
            <person name="Brooks A.N."/>
            <person name="Brown R.H."/>
            <person name="Butlin R.K."/>
            <person name="Caggese C."/>
            <person name="Calvi B.R."/>
            <person name="Bernardo de Carvalho A."/>
            <person name="Caspi A."/>
            <person name="Castrezana S."/>
            <person name="Celniker S.E."/>
            <person name="Chang J.L."/>
            <person name="Chapple C."/>
            <person name="Chatterji S."/>
            <person name="Chinwalla A."/>
            <person name="Civetta A."/>
            <person name="Clifton S.W."/>
            <person name="Comeron J.M."/>
            <person name="Costello J.C."/>
            <person name="Coyne J.A."/>
            <person name="Daub J."/>
            <person name="David R.G."/>
            <person name="Delcher A.L."/>
            <person name="Delehaunty K."/>
            <person name="Do C.B."/>
            <person name="Ebling H."/>
            <person name="Edwards K."/>
            <person name="Eickbush T."/>
            <person name="Evans J.D."/>
            <person name="Filipski A."/>
            <person name="Findeiss S."/>
            <person name="Freyhult E."/>
            <person name="Fulton L."/>
            <person name="Fulton R."/>
            <person name="Garcia A.C."/>
            <person name="Gardiner A."/>
            <person name="Garfield D.A."/>
            <person name="Garvin B.E."/>
            <person name="Gibson G."/>
            <person name="Gilbert D."/>
            <person name="Gnerre S."/>
            <person name="Godfrey J."/>
            <person name="Good R."/>
            <person name="Gotea V."/>
            <person name="Gravely B."/>
            <person name="Greenberg A.J."/>
            <person name="Griffiths-Jones S."/>
            <person name="Gross S."/>
            <person name="Guigo R."/>
            <person name="Gustafson E.A."/>
            <person name="Haerty W."/>
            <person name="Hahn M.W."/>
            <person name="Halligan D.L."/>
            <person name="Halpern A.L."/>
            <person name="Halter G.M."/>
            <person name="Han M.V."/>
            <person name="Heger A."/>
            <person name="Hillier L."/>
            <person name="Hinrichs A.S."/>
            <person name="Holmes I."/>
            <person name="Hoskins R.A."/>
            <person name="Hubisz M.J."/>
            <person name="Hultmark D."/>
            <person name="Huntley M.A."/>
            <person name="Jaffe D.B."/>
            <person name="Jagadeeshan S."/>
            <person name="Jeck W.R."/>
            <person name="Johnson J."/>
            <person name="Jones C.D."/>
            <person name="Jordan W.C."/>
            <person name="Karpen G.H."/>
            <person name="Kataoka E."/>
            <person name="Keightley P.D."/>
            <person name="Kheradpour P."/>
            <person name="Kirkness E.F."/>
            <person name="Koerich L.B."/>
            <person name="Kristiansen K."/>
            <person name="Kudrna D."/>
            <person name="Kulathinal R.J."/>
            <person name="Kumar S."/>
            <person name="Kwok R."/>
            <person name="Lander E."/>
            <person name="Langley C.H."/>
            <person name="Lapoint R."/>
            <person name="Lazzaro B.P."/>
            <person name="Lee S.J."/>
            <person name="Levesque L."/>
            <person name="Li R."/>
            <person name="Lin C.F."/>
            <person name="Lin M.F."/>
            <person name="Lindblad-Toh K."/>
            <person name="Llopart A."/>
            <person name="Long M."/>
            <person name="Low L."/>
            <person name="Lozovsky E."/>
            <person name="Lu J."/>
            <person name="Luo M."/>
            <person name="Machado C.A."/>
            <person name="Makalowski W."/>
            <person name="Marzo M."/>
            <person name="Matsuda M."/>
            <person name="Matzkin L."/>
            <person name="McAllister B."/>
            <person name="McBride C.S."/>
            <person name="McKernan B."/>
            <person name="McKernan K."/>
            <person name="Mendez-Lago M."/>
            <person name="Minx P."/>
            <person name="Mollenhauer M.U."/>
            <person name="Montooth K."/>
            <person name="Mount S.M."/>
            <person name="Mu X."/>
            <person name="Myers E."/>
            <person name="Negre B."/>
            <person name="Newfeld S."/>
            <person name="Nielsen R."/>
            <person name="Noor M.A."/>
            <person name="O'Grady P."/>
            <person name="Pachter L."/>
            <person name="Papaceit M."/>
            <person name="Parisi M.J."/>
            <person name="Parisi M."/>
            <person name="Parts L."/>
            <person name="Pedersen J.S."/>
            <person name="Pesole G."/>
            <person name="Phillippy A.M."/>
            <person name="Ponting C.P."/>
            <person name="Pop M."/>
            <person name="Porcelli D."/>
            <person name="Powell J.R."/>
            <person name="Prohaska S."/>
            <person name="Pruitt K."/>
            <person name="Puig M."/>
            <person name="Quesneville H."/>
            <person name="Ram K.R."/>
            <person name="Rand D."/>
            <person name="Rasmussen M.D."/>
            <person name="Reed L.K."/>
            <person name="Reenan R."/>
            <person name="Reily A."/>
            <person name="Remington K.A."/>
            <person name="Rieger T.T."/>
            <person name="Ritchie M.G."/>
            <person name="Robin C."/>
            <person name="Rogers Y.H."/>
            <person name="Rohde C."/>
            <person name="Rozas J."/>
            <person name="Rubenfield M.J."/>
            <person name="Ruiz A."/>
            <person name="Russo S."/>
            <person name="Salzberg S.L."/>
            <person name="Sanchez-Gracia A."/>
            <person name="Saranga D.J."/>
            <person name="Sato H."/>
            <person name="Schaeffer S.W."/>
            <person name="Schatz M.C."/>
            <person name="Schlenke T."/>
            <person name="Schwartz R."/>
            <person name="Segarra C."/>
            <person name="Singh R.S."/>
            <person name="Sirot L."/>
            <person name="Sirota M."/>
            <person name="Sisneros N.B."/>
            <person name="Smith C.D."/>
            <person name="Smith T.F."/>
            <person name="Spieth J."/>
            <person name="Stage D.E."/>
            <person name="Stark A."/>
            <person name="Stephan W."/>
            <person name="Strausberg R.L."/>
            <person name="Strempel S."/>
            <person name="Sturgill D."/>
            <person name="Sutton G."/>
            <person name="Sutton G.G."/>
            <person name="Tao W."/>
            <person name="Teichmann S."/>
            <person name="Tobari Y.N."/>
            <person name="Tomimura Y."/>
            <person name="Tsolas J.M."/>
            <person name="Valente V.L."/>
            <person name="Venter E."/>
            <person name="Venter J.C."/>
            <person name="Vicario S."/>
            <person name="Vieira F.G."/>
            <person name="Vilella A.J."/>
            <person name="Villasante A."/>
            <person name="Walenz B."/>
            <person name="Wang J."/>
            <person name="Wasserman M."/>
            <person name="Watts T."/>
            <person name="Wilson D."/>
            <person name="Wilson R.K."/>
            <person name="Wing R.A."/>
            <person name="Wolfner M.F."/>
            <person name="Wong A."/>
            <person name="Wong G.K."/>
            <person name="Wu C.I."/>
            <person name="Wu G."/>
            <person name="Yamamoto D."/>
            <person name="Yang H.P."/>
            <person name="Yang S.P."/>
            <person name="Yorke J.A."/>
            <person name="Yoshida K."/>
            <person name="Zdobnov E."/>
            <person name="Zhang P."/>
            <person name="Zhang Y."/>
            <person name="Zimin A.V."/>
            <person name="Baldwin J."/>
            <person name="Abdouelleil A."/>
            <person name="Abdulkadir J."/>
            <person name="Abebe A."/>
            <person name="Abera B."/>
            <person name="Abreu J."/>
            <person name="Acer S.C."/>
            <person name="Aftuck L."/>
            <person name="Alexander A."/>
            <person name="An P."/>
            <person name="Anderson E."/>
            <person name="Anderson S."/>
            <person name="Arachi H."/>
            <person name="Azer M."/>
            <person name="Bachantsang P."/>
            <person name="Barry A."/>
            <person name="Bayul T."/>
            <person name="Berlin A."/>
            <person name="Bessette D."/>
            <person name="Bloom T."/>
            <person name="Blye J."/>
            <person name="Boguslavskiy L."/>
            <person name="Bonnet C."/>
            <person name="Boukhgalter B."/>
            <person name="Bourzgui I."/>
            <person name="Brown A."/>
            <person name="Cahill P."/>
            <person name="Channer S."/>
            <person name="Cheshatsang Y."/>
            <person name="Chuda L."/>
            <person name="Citroen M."/>
            <person name="Collymore A."/>
            <person name="Cooke P."/>
            <person name="Costello M."/>
            <person name="D'Aco K."/>
            <person name="Daza R."/>
            <person name="De Haan G."/>
            <person name="DeGray S."/>
            <person name="DeMaso C."/>
            <person name="Dhargay N."/>
            <person name="Dooley K."/>
            <person name="Dooley E."/>
            <person name="Doricent M."/>
            <person name="Dorje P."/>
            <person name="Dorjee K."/>
            <person name="Dupes A."/>
            <person name="Elong R."/>
            <person name="Falk J."/>
            <person name="Farina A."/>
            <person name="Faro S."/>
            <person name="Ferguson D."/>
            <person name="Fisher S."/>
            <person name="Foley C.D."/>
            <person name="Franke A."/>
            <person name="Friedrich D."/>
            <person name="Gadbois L."/>
            <person name="Gearin G."/>
            <person name="Gearin C.R."/>
            <person name="Giannoukos G."/>
            <person name="Goode T."/>
            <person name="Graham J."/>
            <person name="Grandbois E."/>
            <person name="Grewal S."/>
            <person name="Gyaltsen K."/>
            <person name="Hafez N."/>
            <person name="Hagos B."/>
            <person name="Hall J."/>
            <person name="Henson C."/>
            <person name="Hollinger A."/>
            <person name="Honan T."/>
            <person name="Huard M.D."/>
            <person name="Hughes L."/>
            <person name="Hurhula B."/>
            <person name="Husby M.E."/>
            <person name="Kamat A."/>
            <person name="Kanga B."/>
            <person name="Kashin S."/>
            <person name="Khazanovich D."/>
            <person name="Kisner P."/>
            <person name="Lance K."/>
            <person name="Lara M."/>
            <person name="Lee W."/>
            <person name="Lennon N."/>
            <person name="Letendre F."/>
            <person name="LeVine R."/>
            <person name="Lipovsky A."/>
            <person name="Liu X."/>
            <person name="Liu J."/>
            <person name="Liu S."/>
            <person name="Lokyitsang T."/>
            <person name="Lokyitsang Y."/>
            <person name="Lubonja R."/>
            <person name="Lui A."/>
            <person name="MacDonald P."/>
            <person name="Magnisalis V."/>
            <person name="Maru K."/>
            <person name="Matthews C."/>
            <person name="McCusker W."/>
            <person name="McDonough S."/>
            <person name="Mehta T."/>
            <person name="Meldrim J."/>
            <person name="Meneus L."/>
            <person name="Mihai O."/>
            <person name="Mihalev A."/>
            <person name="Mihova T."/>
            <person name="Mittelman R."/>
            <person name="Mlenga V."/>
            <person name="Montmayeur A."/>
            <person name="Mulrain L."/>
            <person name="Navidi A."/>
            <person name="Naylor J."/>
            <person name="Negash T."/>
            <person name="Nguyen T."/>
            <person name="Nguyen N."/>
            <person name="Nicol R."/>
            <person name="Norbu C."/>
            <person name="Norbu N."/>
            <person name="Novod N."/>
            <person name="O'Neill B."/>
            <person name="Osman S."/>
            <person name="Markiewicz E."/>
            <person name="Oyono O.L."/>
            <person name="Patti C."/>
            <person name="Phunkhang P."/>
            <person name="Pierre F."/>
            <person name="Priest M."/>
            <person name="Raghuraman S."/>
            <person name="Rege F."/>
            <person name="Reyes R."/>
            <person name="Rise C."/>
            <person name="Rogov P."/>
            <person name="Ross K."/>
            <person name="Ryan E."/>
            <person name="Settipalli S."/>
            <person name="Shea T."/>
            <person name="Sherpa N."/>
            <person name="Shi L."/>
            <person name="Shih D."/>
            <person name="Sparrow T."/>
            <person name="Spaulding J."/>
            <person name="Stalker J."/>
            <person name="Stange-Thomann N."/>
            <person name="Stavropoulos S."/>
            <person name="Stone C."/>
            <person name="Strader C."/>
            <person name="Tesfaye S."/>
            <person name="Thomson T."/>
            <person name="Thoulutsang Y."/>
            <person name="Thoulutsang D."/>
            <person name="Topham K."/>
            <person name="Topping I."/>
            <person name="Tsamla T."/>
            <person name="Vassiliev H."/>
            <person name="Vo A."/>
            <person name="Wangchuk T."/>
            <person name="Wangdi T."/>
            <person name="Weiand M."/>
            <person name="Wilkinson J."/>
            <person name="Wilson A."/>
            <person name="Yadav S."/>
            <person name="Young G."/>
            <person name="Yu Q."/>
            <person name="Zembek L."/>
            <person name="Zhong D."/>
            <person name="Zimmer A."/>
            <person name="Zwirko Z."/>
            <person name="Jaffe D.B."/>
            <person name="Alvarez P."/>
            <person name="Brockman W."/>
            <person name="Butler J."/>
            <person name="Chin C."/>
            <person name="Gnerre S."/>
            <person name="Grabherr M."/>
            <person name="Kleber M."/>
            <person name="Mauceli E."/>
            <person name="MacCallum I."/>
        </authorList>
    </citation>
    <scope>NUCLEOTIDE SEQUENCE [LARGE SCALE GENOMIC DNA]</scope>
    <source>
        <strain evidence="2">Tucson 15010-1051.87</strain>
    </source>
</reference>
<keyword evidence="2" id="KW-1185">Reference proteome</keyword>
<dbReference type="OrthoDB" id="7881672at2759"/>
<gene>
    <name evidence="1" type="primary">Dvir\GJ11788</name>
    <name evidence="1" type="ORF">Dvir_GJ11788</name>
</gene>
<dbReference type="Proteomes" id="UP000008792">
    <property type="component" value="Unassembled WGS sequence"/>
</dbReference>
<sequence>MDNIVVPPYSKKVLIGNWVDRRYAFDEKTSGILPGLSPSDKCEKLRSLSQDTYTNAGFSGLDCKQYFKEKHVMRVRNFYAGTTSNVKLMDTTELKENYTTTNTLVFDLLPRIREELHAMKAQPERGIPEPQQNVDMLQCFGNRTKTHDYAKHFKCQRQYEESLRMQTTYGSAYNHCK</sequence>
<proteinExistence type="predicted"/>